<evidence type="ECO:0000259" key="5">
    <source>
        <dbReference type="PROSITE" id="PS50222"/>
    </source>
</evidence>
<dbReference type="SUPFAM" id="SSF47769">
    <property type="entry name" value="SAM/Pointed domain"/>
    <property type="match status" value="1"/>
</dbReference>
<dbReference type="SMART" id="SM00054">
    <property type="entry name" value="EFh"/>
    <property type="match status" value="2"/>
</dbReference>
<keyword evidence="7" id="KW-1185">Reference proteome</keyword>
<dbReference type="SUPFAM" id="SSF52200">
    <property type="entry name" value="Toll/Interleukin receptor TIR domain"/>
    <property type="match status" value="1"/>
</dbReference>
<name>A0AAE0GZL9_9CHLO</name>
<dbReference type="Pfam" id="PF00536">
    <property type="entry name" value="SAM_1"/>
    <property type="match status" value="1"/>
</dbReference>
<feature type="domain" description="SAM" evidence="4">
    <location>
        <begin position="309"/>
        <end position="375"/>
    </location>
</feature>
<dbReference type="SUPFAM" id="SSF47473">
    <property type="entry name" value="EF-hand"/>
    <property type="match status" value="1"/>
</dbReference>
<dbReference type="AlphaFoldDB" id="A0AAE0GZL9"/>
<reference evidence="6 7" key="1">
    <citation type="journal article" date="2015" name="Genome Biol. Evol.">
        <title>Comparative Genomics of a Bacterivorous Green Alga Reveals Evolutionary Causalities and Consequences of Phago-Mixotrophic Mode of Nutrition.</title>
        <authorList>
            <person name="Burns J.A."/>
            <person name="Paasch A."/>
            <person name="Narechania A."/>
            <person name="Kim E."/>
        </authorList>
    </citation>
    <scope>NUCLEOTIDE SEQUENCE [LARGE SCALE GENOMIC DNA]</scope>
    <source>
        <strain evidence="6 7">PLY_AMNH</strain>
    </source>
</reference>
<evidence type="ECO:0000259" key="4">
    <source>
        <dbReference type="PROSITE" id="PS50105"/>
    </source>
</evidence>
<dbReference type="InterPro" id="IPR002048">
    <property type="entry name" value="EF_hand_dom"/>
</dbReference>
<dbReference type="Pfam" id="PF13499">
    <property type="entry name" value="EF-hand_7"/>
    <property type="match status" value="1"/>
</dbReference>
<evidence type="ECO:0000256" key="1">
    <source>
        <dbReference type="ARBA" id="ARBA00022837"/>
    </source>
</evidence>
<protein>
    <recommendedName>
        <fullName evidence="8">Calmodulin</fullName>
    </recommendedName>
</protein>
<dbReference type="EMBL" id="LGRX02000914">
    <property type="protein sequence ID" value="KAK3287302.1"/>
    <property type="molecule type" value="Genomic_DNA"/>
</dbReference>
<dbReference type="InterPro" id="IPR035897">
    <property type="entry name" value="Toll_tir_struct_dom_sf"/>
</dbReference>
<dbReference type="CDD" id="cd00051">
    <property type="entry name" value="EFh"/>
    <property type="match status" value="1"/>
</dbReference>
<dbReference type="InterPro" id="IPR011992">
    <property type="entry name" value="EF-hand-dom_pair"/>
</dbReference>
<proteinExistence type="predicted"/>
<feature type="domain" description="EF-hand" evidence="5">
    <location>
        <begin position="428"/>
        <end position="463"/>
    </location>
</feature>
<feature type="compositionally biased region" description="Basic and acidic residues" evidence="3">
    <location>
        <begin position="20"/>
        <end position="30"/>
    </location>
</feature>
<sequence length="509" mass="56949">MGPKKTPDAKPQTPEEGEREPDPEQEKLEADRLAHAESWFKASVQNHFDEKERIAREEFEKAKREKDTAEAKRVAREKREAAAKAWRAEELRIKTEADGEIKKLRQLREKDVGRICWPLRAKPIYLSYADNGDFQERRFVSALIDALHDQGFANKIWVDKDEGVLNSPYCSVDRADALGKANAAIIILSEEYMKAEASQIEIDLLRARTVGNYGDPLVIYPVAYHTVELIPKLKAILPGSSTENACFTELPMEQRVIRLAEKIVDGLQTVPYCDAVKVHTSVGDAEAKFVKSWLDAREGGYKLKRAMEWTPSDLSAWMEAKGKNIAKYSSSFLKGKIDGFTLLAVTDAVLEEEYGIATSHHRARLRGELAEQVERDSTRPVGPSITSLTEAELQDYIMDLFLAADLDGNGVLDREEMRLVLSATYLNLSKKEMHHIMAEADEDDNGVIDFSEFVPLMVNLVKMTKAKEMAQKVTNPDPRACAPFAACGCVIYAIQPALSQLIHHAAGAS</sequence>
<dbReference type="PROSITE" id="PS50105">
    <property type="entry name" value="SAM_DOMAIN"/>
    <property type="match status" value="1"/>
</dbReference>
<dbReference type="Proteomes" id="UP001190700">
    <property type="component" value="Unassembled WGS sequence"/>
</dbReference>
<evidence type="ECO:0000256" key="2">
    <source>
        <dbReference type="SAM" id="Coils"/>
    </source>
</evidence>
<comment type="caution">
    <text evidence="6">The sequence shown here is derived from an EMBL/GenBank/DDBJ whole genome shotgun (WGS) entry which is preliminary data.</text>
</comment>
<dbReference type="PROSITE" id="PS00018">
    <property type="entry name" value="EF_HAND_1"/>
    <property type="match status" value="2"/>
</dbReference>
<gene>
    <name evidence="6" type="ORF">CYMTET_5181</name>
</gene>
<accession>A0AAE0GZL9</accession>
<dbReference type="Gene3D" id="1.10.150.50">
    <property type="entry name" value="Transcription Factor, Ets-1"/>
    <property type="match status" value="1"/>
</dbReference>
<dbReference type="InterPro" id="IPR001660">
    <property type="entry name" value="SAM"/>
</dbReference>
<evidence type="ECO:0000313" key="7">
    <source>
        <dbReference type="Proteomes" id="UP001190700"/>
    </source>
</evidence>
<dbReference type="InterPro" id="IPR013761">
    <property type="entry name" value="SAM/pointed_sf"/>
</dbReference>
<evidence type="ECO:0008006" key="8">
    <source>
        <dbReference type="Google" id="ProtNLM"/>
    </source>
</evidence>
<dbReference type="GO" id="GO:0005509">
    <property type="term" value="F:calcium ion binding"/>
    <property type="evidence" value="ECO:0007669"/>
    <property type="project" value="InterPro"/>
</dbReference>
<dbReference type="InterPro" id="IPR018247">
    <property type="entry name" value="EF_Hand_1_Ca_BS"/>
</dbReference>
<organism evidence="6 7">
    <name type="scientific">Cymbomonas tetramitiformis</name>
    <dbReference type="NCBI Taxonomy" id="36881"/>
    <lineage>
        <taxon>Eukaryota</taxon>
        <taxon>Viridiplantae</taxon>
        <taxon>Chlorophyta</taxon>
        <taxon>Pyramimonadophyceae</taxon>
        <taxon>Pyramimonadales</taxon>
        <taxon>Pyramimonadaceae</taxon>
        <taxon>Cymbomonas</taxon>
    </lineage>
</organism>
<evidence type="ECO:0000256" key="3">
    <source>
        <dbReference type="SAM" id="MobiDB-lite"/>
    </source>
</evidence>
<keyword evidence="1" id="KW-0106">Calcium</keyword>
<keyword evidence="2" id="KW-0175">Coiled coil</keyword>
<dbReference type="Gene3D" id="1.10.238.10">
    <property type="entry name" value="EF-hand"/>
    <property type="match status" value="1"/>
</dbReference>
<feature type="coiled-coil region" evidence="2">
    <location>
        <begin position="52"/>
        <end position="79"/>
    </location>
</feature>
<feature type="region of interest" description="Disordered" evidence="3">
    <location>
        <begin position="1"/>
        <end position="30"/>
    </location>
</feature>
<feature type="domain" description="EF-hand" evidence="5">
    <location>
        <begin position="392"/>
        <end position="427"/>
    </location>
</feature>
<dbReference type="Gene3D" id="3.40.50.10140">
    <property type="entry name" value="Toll/interleukin-1 receptor homology (TIR) domain"/>
    <property type="match status" value="1"/>
</dbReference>
<dbReference type="PROSITE" id="PS50222">
    <property type="entry name" value="EF_HAND_2"/>
    <property type="match status" value="2"/>
</dbReference>
<evidence type="ECO:0000313" key="6">
    <source>
        <dbReference type="EMBL" id="KAK3287302.1"/>
    </source>
</evidence>